<dbReference type="InterPro" id="IPR004655">
    <property type="entry name" value="FabH"/>
</dbReference>
<reference evidence="17" key="1">
    <citation type="journal article" date="2021" name="PeerJ">
        <title>Extensive microbial diversity within the chicken gut microbiome revealed by metagenomics and culture.</title>
        <authorList>
            <person name="Gilroy R."/>
            <person name="Ravi A."/>
            <person name="Getino M."/>
            <person name="Pursley I."/>
            <person name="Horton D.L."/>
            <person name="Alikhan N.F."/>
            <person name="Baker D."/>
            <person name="Gharbi K."/>
            <person name="Hall N."/>
            <person name="Watson M."/>
            <person name="Adriaenssens E.M."/>
            <person name="Foster-Nyarko E."/>
            <person name="Jarju S."/>
            <person name="Secka A."/>
            <person name="Antonio M."/>
            <person name="Oren A."/>
            <person name="Chaudhuri R.R."/>
            <person name="La Ragione R."/>
            <person name="Hildebrand F."/>
            <person name="Pallen M.J."/>
        </authorList>
    </citation>
    <scope>NUCLEOTIDE SEQUENCE</scope>
    <source>
        <strain evidence="17">CHK193-4272</strain>
    </source>
</reference>
<evidence type="ECO:0000256" key="13">
    <source>
        <dbReference type="ARBA" id="ARBA00052985"/>
    </source>
</evidence>
<dbReference type="PANTHER" id="PTHR34069">
    <property type="entry name" value="3-OXOACYL-[ACYL-CARRIER-PROTEIN] SYNTHASE 3"/>
    <property type="match status" value="1"/>
</dbReference>
<comment type="catalytic activity">
    <reaction evidence="12">
        <text>2-methylpropanoyl-CoA + malonyl-[ACP] + H(+) = 4-methyl-3-oxopentanoyl-[ACP] + CO2 + CoA</text>
        <dbReference type="Rhea" id="RHEA:42268"/>
        <dbReference type="Rhea" id="RHEA-COMP:9623"/>
        <dbReference type="Rhea" id="RHEA-COMP:9940"/>
        <dbReference type="ChEBI" id="CHEBI:15378"/>
        <dbReference type="ChEBI" id="CHEBI:16526"/>
        <dbReference type="ChEBI" id="CHEBI:57287"/>
        <dbReference type="ChEBI" id="CHEBI:57338"/>
        <dbReference type="ChEBI" id="CHEBI:78449"/>
        <dbReference type="ChEBI" id="CHEBI:78820"/>
        <dbReference type="EC" id="2.3.1.300"/>
    </reaction>
    <physiologicalReaction direction="left-to-right" evidence="12">
        <dbReference type="Rhea" id="RHEA:42269"/>
    </physiologicalReaction>
</comment>
<dbReference type="FunFam" id="3.40.47.10:FF:000004">
    <property type="entry name" value="3-oxoacyl-[acyl-carrier-protein] synthase 3"/>
    <property type="match status" value="1"/>
</dbReference>
<dbReference type="InterPro" id="IPR013747">
    <property type="entry name" value="ACP_syn_III_C"/>
</dbReference>
<name>A0A9D1TI39_9FIRM</name>
<organism evidence="17 18">
    <name type="scientific">Candidatus Butyricicoccus avistercoris</name>
    <dbReference type="NCBI Taxonomy" id="2838518"/>
    <lineage>
        <taxon>Bacteria</taxon>
        <taxon>Bacillati</taxon>
        <taxon>Bacillota</taxon>
        <taxon>Clostridia</taxon>
        <taxon>Eubacteriales</taxon>
        <taxon>Butyricicoccaceae</taxon>
        <taxon>Butyricicoccus</taxon>
    </lineage>
</organism>
<comment type="catalytic activity">
    <reaction evidence="10">
        <text>malonyl-[ACP] + acetyl-CoA + H(+) = 3-oxobutanoyl-[ACP] + CO2 + CoA</text>
        <dbReference type="Rhea" id="RHEA:12080"/>
        <dbReference type="Rhea" id="RHEA-COMP:9623"/>
        <dbReference type="Rhea" id="RHEA-COMP:9625"/>
        <dbReference type="ChEBI" id="CHEBI:15378"/>
        <dbReference type="ChEBI" id="CHEBI:16526"/>
        <dbReference type="ChEBI" id="CHEBI:57287"/>
        <dbReference type="ChEBI" id="CHEBI:57288"/>
        <dbReference type="ChEBI" id="CHEBI:78449"/>
        <dbReference type="ChEBI" id="CHEBI:78450"/>
        <dbReference type="EC" id="2.3.1.180"/>
    </reaction>
    <physiologicalReaction direction="left-to-right" evidence="10">
        <dbReference type="Rhea" id="RHEA:12081"/>
    </physiologicalReaction>
</comment>
<dbReference type="GO" id="GO:0033818">
    <property type="term" value="F:beta-ketoacyl-acyl-carrier-protein synthase III activity"/>
    <property type="evidence" value="ECO:0007669"/>
    <property type="project" value="UniProtKB-UniRule"/>
</dbReference>
<evidence type="ECO:0000259" key="15">
    <source>
        <dbReference type="Pfam" id="PF08541"/>
    </source>
</evidence>
<comment type="catalytic activity">
    <reaction evidence="13">
        <text>3-methylbutanoyl-CoA + malonyl-[ACP] + H(+) = 5-methyl-3-oxohexanoyl-[ACP] + CO2 + CoA</text>
        <dbReference type="Rhea" id="RHEA:42272"/>
        <dbReference type="Rhea" id="RHEA-COMP:9623"/>
        <dbReference type="Rhea" id="RHEA-COMP:9941"/>
        <dbReference type="ChEBI" id="CHEBI:15378"/>
        <dbReference type="ChEBI" id="CHEBI:16526"/>
        <dbReference type="ChEBI" id="CHEBI:57287"/>
        <dbReference type="ChEBI" id="CHEBI:57345"/>
        <dbReference type="ChEBI" id="CHEBI:78449"/>
        <dbReference type="ChEBI" id="CHEBI:78822"/>
        <dbReference type="EC" id="2.3.1.300"/>
    </reaction>
    <physiologicalReaction direction="left-to-right" evidence="13">
        <dbReference type="Rhea" id="RHEA:42273"/>
    </physiologicalReaction>
</comment>
<keyword evidence="9 14" id="KW-0012">Acyltransferase</keyword>
<feature type="active site" evidence="14">
    <location>
        <position position="104"/>
    </location>
</feature>
<evidence type="ECO:0000256" key="7">
    <source>
        <dbReference type="ARBA" id="ARBA00023098"/>
    </source>
</evidence>
<dbReference type="NCBIfam" id="NF006829">
    <property type="entry name" value="PRK09352.1"/>
    <property type="match status" value="1"/>
</dbReference>
<comment type="function">
    <text evidence="14">Catalyzes the condensation reaction of fatty acid synthesis by the addition to an acyl acceptor of two carbons from malonyl-ACP. Catalyzes the first condensation reaction which initiates fatty acid synthesis and may therefore play a role in governing the total rate of fatty acid production. Possesses both acetoacetyl-ACP synthase and acetyl transacylase activities. Its substrate specificity determines the biosynthesis of branched-chain and/or straight-chain of fatty acids.</text>
</comment>
<dbReference type="PANTHER" id="PTHR34069:SF2">
    <property type="entry name" value="BETA-KETOACYL-[ACYL-CARRIER-PROTEIN] SYNTHASE III"/>
    <property type="match status" value="1"/>
</dbReference>
<evidence type="ECO:0000256" key="2">
    <source>
        <dbReference type="ARBA" id="ARBA00008642"/>
    </source>
</evidence>
<keyword evidence="8 14" id="KW-0275">Fatty acid biosynthesis</keyword>
<proteinExistence type="inferred from homology"/>
<dbReference type="GO" id="GO:0005737">
    <property type="term" value="C:cytoplasm"/>
    <property type="evidence" value="ECO:0007669"/>
    <property type="project" value="UniProtKB-SubCell"/>
</dbReference>
<comment type="catalytic activity">
    <reaction evidence="11">
        <text>(2S)-2-methylbutanoyl-CoA + malonyl-[ACP] + H(+) = (4S)-4-methyl-3-oxohexanoyl-[ACP] + CO2 + CoA</text>
        <dbReference type="Rhea" id="RHEA:42276"/>
        <dbReference type="Rhea" id="RHEA-COMP:9623"/>
        <dbReference type="Rhea" id="RHEA-COMP:17148"/>
        <dbReference type="ChEBI" id="CHEBI:15378"/>
        <dbReference type="ChEBI" id="CHEBI:16526"/>
        <dbReference type="ChEBI" id="CHEBI:57287"/>
        <dbReference type="ChEBI" id="CHEBI:78449"/>
        <dbReference type="ChEBI" id="CHEBI:88166"/>
        <dbReference type="ChEBI" id="CHEBI:167462"/>
        <dbReference type="EC" id="2.3.1.300"/>
    </reaction>
    <physiologicalReaction direction="left-to-right" evidence="11">
        <dbReference type="Rhea" id="RHEA:42277"/>
    </physiologicalReaction>
</comment>
<comment type="subcellular location">
    <subcellularLocation>
        <location evidence="14">Cytoplasm</location>
    </subcellularLocation>
</comment>
<evidence type="ECO:0000256" key="11">
    <source>
        <dbReference type="ARBA" id="ARBA00052407"/>
    </source>
</evidence>
<evidence type="ECO:0000256" key="10">
    <source>
        <dbReference type="ARBA" id="ARBA00051096"/>
    </source>
</evidence>
<dbReference type="Pfam" id="PF08545">
    <property type="entry name" value="ACP_syn_III"/>
    <property type="match status" value="1"/>
</dbReference>
<keyword evidence="14" id="KW-0511">Multifunctional enzyme</keyword>
<gene>
    <name evidence="14" type="primary">fabH</name>
    <name evidence="17" type="ORF">H9746_07505</name>
</gene>
<accession>A0A9D1TI39</accession>
<dbReference type="GO" id="GO:0044550">
    <property type="term" value="P:secondary metabolite biosynthetic process"/>
    <property type="evidence" value="ECO:0007669"/>
    <property type="project" value="TreeGrafter"/>
</dbReference>
<evidence type="ECO:0000256" key="6">
    <source>
        <dbReference type="ARBA" id="ARBA00022832"/>
    </source>
</evidence>
<dbReference type="InterPro" id="IPR016039">
    <property type="entry name" value="Thiolase-like"/>
</dbReference>
<dbReference type="HAMAP" id="MF_01815">
    <property type="entry name" value="FabH"/>
    <property type="match status" value="1"/>
</dbReference>
<dbReference type="Pfam" id="PF08541">
    <property type="entry name" value="ACP_syn_III_C"/>
    <property type="match status" value="1"/>
</dbReference>
<dbReference type="AlphaFoldDB" id="A0A9D1TI39"/>
<evidence type="ECO:0000256" key="1">
    <source>
        <dbReference type="ARBA" id="ARBA00005194"/>
    </source>
</evidence>
<dbReference type="GO" id="GO:0006633">
    <property type="term" value="P:fatty acid biosynthetic process"/>
    <property type="evidence" value="ECO:0007669"/>
    <property type="project" value="UniProtKB-UniRule"/>
</dbReference>
<evidence type="ECO:0000313" key="17">
    <source>
        <dbReference type="EMBL" id="HIV62669.1"/>
    </source>
</evidence>
<dbReference type="NCBIfam" id="TIGR00747">
    <property type="entry name" value="fabH"/>
    <property type="match status" value="1"/>
</dbReference>
<dbReference type="SUPFAM" id="SSF53901">
    <property type="entry name" value="Thiolase-like"/>
    <property type="match status" value="1"/>
</dbReference>
<dbReference type="GO" id="GO:0004315">
    <property type="term" value="F:3-oxoacyl-[acyl-carrier-protein] synthase activity"/>
    <property type="evidence" value="ECO:0007669"/>
    <property type="project" value="InterPro"/>
</dbReference>
<evidence type="ECO:0000256" key="5">
    <source>
        <dbReference type="ARBA" id="ARBA00022679"/>
    </source>
</evidence>
<feature type="domain" description="Beta-ketoacyl-[acyl-carrier-protein] synthase III C-terminal" evidence="15">
    <location>
        <begin position="230"/>
        <end position="318"/>
    </location>
</feature>
<keyword evidence="3 14" id="KW-0963">Cytoplasm</keyword>
<comment type="caution">
    <text evidence="17">The sequence shown here is derived from an EMBL/GenBank/DDBJ whole genome shotgun (WGS) entry which is preliminary data.</text>
</comment>
<dbReference type="InterPro" id="IPR013751">
    <property type="entry name" value="ACP_syn_III_N"/>
</dbReference>
<reference evidence="17" key="2">
    <citation type="submission" date="2021-04" db="EMBL/GenBank/DDBJ databases">
        <authorList>
            <person name="Gilroy R."/>
        </authorList>
    </citation>
    <scope>NUCLEOTIDE SEQUENCE</scope>
    <source>
        <strain evidence="17">CHK193-4272</strain>
    </source>
</reference>
<comment type="pathway">
    <text evidence="1 14">Lipid metabolism; fatty acid biosynthesis.</text>
</comment>
<evidence type="ECO:0000256" key="12">
    <source>
        <dbReference type="ARBA" id="ARBA00052467"/>
    </source>
</evidence>
<comment type="similarity">
    <text evidence="2 14">Belongs to the thiolase-like superfamily. FabH family.</text>
</comment>
<evidence type="ECO:0000256" key="8">
    <source>
        <dbReference type="ARBA" id="ARBA00023160"/>
    </source>
</evidence>
<comment type="domain">
    <text evidence="14">The last Arg residue of the ACP-binding site is essential for the weak association between ACP/AcpP and FabH.</text>
</comment>
<keyword evidence="6 14" id="KW-0276">Fatty acid metabolism</keyword>
<evidence type="ECO:0000256" key="4">
    <source>
        <dbReference type="ARBA" id="ARBA00022516"/>
    </source>
</evidence>
<feature type="active site" evidence="14">
    <location>
        <position position="246"/>
    </location>
</feature>
<evidence type="ECO:0000256" key="14">
    <source>
        <dbReference type="HAMAP-Rule" id="MF_01815"/>
    </source>
</evidence>
<evidence type="ECO:0000313" key="18">
    <source>
        <dbReference type="Proteomes" id="UP000886808"/>
    </source>
</evidence>
<dbReference type="EMBL" id="DXIE01000043">
    <property type="protein sequence ID" value="HIV62669.1"/>
    <property type="molecule type" value="Genomic_DNA"/>
</dbReference>
<keyword evidence="7 14" id="KW-0443">Lipid metabolism</keyword>
<comment type="subunit">
    <text evidence="14">Homodimer.</text>
</comment>
<dbReference type="Gene3D" id="3.40.47.10">
    <property type="match status" value="1"/>
</dbReference>
<dbReference type="EC" id="2.3.1.180" evidence="14"/>
<feature type="domain" description="Beta-ketoacyl-[acyl-carrier-protein] synthase III N-terminal" evidence="16">
    <location>
        <begin position="98"/>
        <end position="176"/>
    </location>
</feature>
<sequence length="319" mass="34633">MGAYTPEYRLTNSRLEQLVDTSDEWIVKRTGIRERRIAQNETTWQMALSAAEKALSDAKISGEELDVIVVSTVTPDSYTPTVACVLQDKLGAKHAMAYDMNAACSGFVYATDIADSYIKAGKAKNVLVVSVERLSSIMDYTDRSTCVIFGDGAGAAVYTASEEKSGILSTYMRAEGALGHCLFAGALPAEQDPITGDRTIDPKHRFLKMAGSDVFRFTANAVPDSIDNALKRADLNASDIDWFVLHQANLRILKMVAERYGLEKEKVYVNIDRFGNTSSASIPICLAEMKEKGLLKSGQKILISGFGGGLTYGAAVIEL</sequence>
<dbReference type="Proteomes" id="UP000886808">
    <property type="component" value="Unassembled WGS sequence"/>
</dbReference>
<keyword evidence="5 14" id="KW-0808">Transferase</keyword>
<evidence type="ECO:0000256" key="9">
    <source>
        <dbReference type="ARBA" id="ARBA00023315"/>
    </source>
</evidence>
<feature type="region of interest" description="ACP-binding" evidence="14">
    <location>
        <begin position="247"/>
        <end position="251"/>
    </location>
</feature>
<feature type="active site" evidence="14">
    <location>
        <position position="276"/>
    </location>
</feature>
<dbReference type="CDD" id="cd00830">
    <property type="entry name" value="KAS_III"/>
    <property type="match status" value="1"/>
</dbReference>
<evidence type="ECO:0000259" key="16">
    <source>
        <dbReference type="Pfam" id="PF08545"/>
    </source>
</evidence>
<keyword evidence="4 14" id="KW-0444">Lipid biosynthesis</keyword>
<protein>
    <recommendedName>
        <fullName evidence="14">Beta-ketoacyl-[acyl-carrier-protein] synthase III</fullName>
        <shortName evidence="14">Beta-ketoacyl-ACP synthase III</shortName>
        <shortName evidence="14">KAS III</shortName>
        <ecNumber evidence="14">2.3.1.180</ecNumber>
    </recommendedName>
    <alternativeName>
        <fullName evidence="14">3-oxoacyl-[acyl-carrier-protein] synthase 3</fullName>
    </alternativeName>
    <alternativeName>
        <fullName evidence="14">3-oxoacyl-[acyl-carrier-protein] synthase III</fullName>
    </alternativeName>
</protein>
<evidence type="ECO:0000256" key="3">
    <source>
        <dbReference type="ARBA" id="ARBA00022490"/>
    </source>
</evidence>